<sequence length="149" mass="16426">MPTSSAHFASRRDPRRLADALSDYLAGERALLELRYCAPKRLSALIHDLSRPLPSPLERALARGLNSGELADWLGPAETLLPAMMRRFGLDPEAWAVAPRAAEWRVTCRACPHIGTCWQALRHGADVEACRAFCCNAEAFIAAGHESKY</sequence>
<proteinExistence type="predicted"/>
<gene>
    <name evidence="1" type="ORF">ACFQH5_08190</name>
</gene>
<dbReference type="RefSeq" id="WP_346060900.1">
    <property type="nucleotide sequence ID" value="NZ_BAAADR010000002.1"/>
</dbReference>
<organism evidence="1 2">
    <name type="scientific">Halomonas salifodinae</name>
    <dbReference type="NCBI Taxonomy" id="438745"/>
    <lineage>
        <taxon>Bacteria</taxon>
        <taxon>Pseudomonadati</taxon>
        <taxon>Pseudomonadota</taxon>
        <taxon>Gammaproteobacteria</taxon>
        <taxon>Oceanospirillales</taxon>
        <taxon>Halomonadaceae</taxon>
        <taxon>Halomonas</taxon>
    </lineage>
</organism>
<dbReference type="Proteomes" id="UP001596411">
    <property type="component" value="Unassembled WGS sequence"/>
</dbReference>
<comment type="caution">
    <text evidence="1">The sequence shown here is derived from an EMBL/GenBank/DDBJ whole genome shotgun (WGS) entry which is preliminary data.</text>
</comment>
<evidence type="ECO:0000313" key="2">
    <source>
        <dbReference type="Proteomes" id="UP001596411"/>
    </source>
</evidence>
<keyword evidence="2" id="KW-1185">Reference proteome</keyword>
<evidence type="ECO:0000313" key="1">
    <source>
        <dbReference type="EMBL" id="MFC7089525.1"/>
    </source>
</evidence>
<dbReference type="EMBL" id="JBHSZP010000014">
    <property type="protein sequence ID" value="MFC7089525.1"/>
    <property type="molecule type" value="Genomic_DNA"/>
</dbReference>
<protein>
    <submittedName>
        <fullName evidence="1">Uncharacterized protein</fullName>
    </submittedName>
</protein>
<accession>A0ABW2EUA6</accession>
<name>A0ABW2EUA6_9GAMM</name>
<reference evidence="2" key="1">
    <citation type="journal article" date="2019" name="Int. J. Syst. Evol. Microbiol.">
        <title>The Global Catalogue of Microorganisms (GCM) 10K type strain sequencing project: providing services to taxonomists for standard genome sequencing and annotation.</title>
        <authorList>
            <consortium name="The Broad Institute Genomics Platform"/>
            <consortium name="The Broad Institute Genome Sequencing Center for Infectious Disease"/>
            <person name="Wu L."/>
            <person name="Ma J."/>
        </authorList>
    </citation>
    <scope>NUCLEOTIDE SEQUENCE [LARGE SCALE GENOMIC DNA]</scope>
    <source>
        <strain evidence="2">CGMCC 1.13666</strain>
    </source>
</reference>